<keyword evidence="3" id="KW-1015">Disulfide bond</keyword>
<dbReference type="OMA" id="ACLFVIP"/>
<reference evidence="7" key="1">
    <citation type="submission" date="2011-07" db="EMBL/GenBank/DDBJ databases">
        <authorList>
            <consortium name="Caenorhabditis brenneri Sequencing and Analysis Consortium"/>
            <person name="Wilson R.K."/>
        </authorList>
    </citation>
    <scope>NUCLEOTIDE SEQUENCE [LARGE SCALE GENOMIC DNA]</scope>
    <source>
        <strain evidence="7">PB2801</strain>
    </source>
</reference>
<gene>
    <name evidence="6" type="ORF">CAEBREN_20792</name>
</gene>
<dbReference type="SMART" id="SM01088">
    <property type="entry name" value="Col_cuticle_N"/>
    <property type="match status" value="1"/>
</dbReference>
<protein>
    <recommendedName>
        <fullName evidence="5">Nematode cuticle collagen N-terminal domain-containing protein</fullName>
    </recommendedName>
</protein>
<dbReference type="HOGENOM" id="CLU_1647891_0_0_1"/>
<evidence type="ECO:0000256" key="2">
    <source>
        <dbReference type="ARBA" id="ARBA00022737"/>
    </source>
</evidence>
<evidence type="ECO:0000313" key="7">
    <source>
        <dbReference type="Proteomes" id="UP000008068"/>
    </source>
</evidence>
<dbReference type="InParanoid" id="G0P6Q3"/>
<dbReference type="Pfam" id="PF01484">
    <property type="entry name" value="Col_cuticle_N"/>
    <property type="match status" value="1"/>
</dbReference>
<comment type="subunit">
    <text evidence="1">Collagen polypeptide chains are complexed within the cuticle by disulfide bonds and other types of covalent cross-links.</text>
</comment>
<evidence type="ECO:0000256" key="1">
    <source>
        <dbReference type="ARBA" id="ARBA00011518"/>
    </source>
</evidence>
<dbReference type="PANTHER" id="PTHR24637:SF305">
    <property type="entry name" value="NEMATODE CUTICLE COLLAGEN N-TERMINAL DOMAIN-CONTAINING PROTEIN-RELATED"/>
    <property type="match status" value="1"/>
</dbReference>
<dbReference type="OrthoDB" id="5875171at2759"/>
<feature type="region of interest" description="Disordered" evidence="4">
    <location>
        <begin position="146"/>
        <end position="170"/>
    </location>
</feature>
<sequence>MEKILVTISTGAASIAILAVLFTVPSLYNTINEIHDQVIDGVSVFRVETDSAWTEMMDIQITVTPPSKPRVNPFDSVFRQKRQTFSGLPAWCQCEPTKPTCPPGPPGPPGQPGAPGLPGAPGPKGEDSTVTYAPIHCPQPVLDCIKCPAGPAGPQGPAGPAGPAGPSGLP</sequence>
<evidence type="ECO:0000259" key="5">
    <source>
        <dbReference type="SMART" id="SM01088"/>
    </source>
</evidence>
<dbReference type="PANTHER" id="PTHR24637">
    <property type="entry name" value="COLLAGEN"/>
    <property type="match status" value="1"/>
</dbReference>
<dbReference type="eggNOG" id="KOG3544">
    <property type="taxonomic scope" value="Eukaryota"/>
</dbReference>
<dbReference type="EMBL" id="GL380103">
    <property type="protein sequence ID" value="EGT46539.1"/>
    <property type="molecule type" value="Genomic_DNA"/>
</dbReference>
<name>G0P6Q3_CAEBE</name>
<feature type="region of interest" description="Disordered" evidence="4">
    <location>
        <begin position="100"/>
        <end position="132"/>
    </location>
</feature>
<accession>G0P6Q3</accession>
<proteinExistence type="predicted"/>
<organism evidence="7">
    <name type="scientific">Caenorhabditis brenneri</name>
    <name type="common">Nematode worm</name>
    <dbReference type="NCBI Taxonomy" id="135651"/>
    <lineage>
        <taxon>Eukaryota</taxon>
        <taxon>Metazoa</taxon>
        <taxon>Ecdysozoa</taxon>
        <taxon>Nematoda</taxon>
        <taxon>Chromadorea</taxon>
        <taxon>Rhabditida</taxon>
        <taxon>Rhabditina</taxon>
        <taxon>Rhabditomorpha</taxon>
        <taxon>Rhabditoidea</taxon>
        <taxon>Rhabditidae</taxon>
        <taxon>Peloderinae</taxon>
        <taxon>Caenorhabditis</taxon>
    </lineage>
</organism>
<evidence type="ECO:0000256" key="4">
    <source>
        <dbReference type="SAM" id="MobiDB-lite"/>
    </source>
</evidence>
<evidence type="ECO:0000256" key="3">
    <source>
        <dbReference type="ARBA" id="ARBA00023157"/>
    </source>
</evidence>
<feature type="domain" description="Nematode cuticle collagen N-terminal" evidence="5">
    <location>
        <begin position="4"/>
        <end position="56"/>
    </location>
</feature>
<dbReference type="Proteomes" id="UP000008068">
    <property type="component" value="Unassembled WGS sequence"/>
</dbReference>
<keyword evidence="7" id="KW-1185">Reference proteome</keyword>
<dbReference type="GO" id="GO:0042302">
    <property type="term" value="F:structural constituent of cuticle"/>
    <property type="evidence" value="ECO:0007669"/>
    <property type="project" value="InterPro"/>
</dbReference>
<evidence type="ECO:0000313" key="6">
    <source>
        <dbReference type="EMBL" id="EGT46539.1"/>
    </source>
</evidence>
<dbReference type="AlphaFoldDB" id="G0P6Q3"/>
<keyword evidence="2" id="KW-0677">Repeat</keyword>
<dbReference type="STRING" id="135651.G0P6Q3"/>
<dbReference type="Gene3D" id="1.20.5.320">
    <property type="entry name" value="6-Phosphogluconate Dehydrogenase, domain 3"/>
    <property type="match status" value="1"/>
</dbReference>
<feature type="compositionally biased region" description="Pro residues" evidence="4">
    <location>
        <begin position="100"/>
        <end position="112"/>
    </location>
</feature>
<dbReference type="InterPro" id="IPR002486">
    <property type="entry name" value="Col_cuticle_N"/>
</dbReference>